<dbReference type="Gene3D" id="3.40.50.2300">
    <property type="match status" value="2"/>
</dbReference>
<dbReference type="CDD" id="cd06267">
    <property type="entry name" value="PBP1_LacI_sugar_binding-like"/>
    <property type="match status" value="1"/>
</dbReference>
<sequence length="351" mass="38586">MTTSVPSRREPPKPPKRPNMGDVAQLAGVGIKTVSRVINEEPHVTPETAQRVWSAISALGYRPDFQAASLRRREKRTRMIGMMMAANPNPFWSEVRWAVEQTATEHDTLVLTSNLDGNAEHERRLLNALISRRLDGLVIATPTRSHSELAQEQQRGMSIVIVDGMPLGVDSDAVLSDVRAGAALGTRHLIEQGHRKLAYFGADHSLFTISERRRGFLDETVRAGIDISEVTIVEDLDEEKAYRNVIAVMQGENPPTAIFAGQILVTRGVIRGLRHLGLQHQVALVGFDDSELYDLLEPGITVIAQNPKAIGVTVAERIFSRIEGDSSPARQILLPVDLIQRGSGEIRPADG</sequence>
<reference evidence="6 7" key="1">
    <citation type="submission" date="2016-10" db="EMBL/GenBank/DDBJ databases">
        <authorList>
            <person name="de Groot N.N."/>
        </authorList>
    </citation>
    <scope>NUCLEOTIDE SEQUENCE [LARGE SCALE GENOMIC DNA]</scope>
    <source>
        <strain evidence="6 7">DSM 21799</strain>
    </source>
</reference>
<dbReference type="Pfam" id="PF00356">
    <property type="entry name" value="LacI"/>
    <property type="match status" value="1"/>
</dbReference>
<protein>
    <submittedName>
        <fullName evidence="6">Transcriptional regulator, LacI family</fullName>
    </submittedName>
</protein>
<gene>
    <name evidence="6" type="ORF">SAMN04489806_1658</name>
</gene>
<dbReference type="AlphaFoldDB" id="A0A1H4LU49"/>
<dbReference type="Proteomes" id="UP000199183">
    <property type="component" value="Unassembled WGS sequence"/>
</dbReference>
<dbReference type="GO" id="GO:0003700">
    <property type="term" value="F:DNA-binding transcription factor activity"/>
    <property type="evidence" value="ECO:0007669"/>
    <property type="project" value="TreeGrafter"/>
</dbReference>
<dbReference type="PROSITE" id="PS50932">
    <property type="entry name" value="HTH_LACI_2"/>
    <property type="match status" value="1"/>
</dbReference>
<organism evidence="6 7">
    <name type="scientific">Paramicrobacterium humi</name>
    <dbReference type="NCBI Taxonomy" id="640635"/>
    <lineage>
        <taxon>Bacteria</taxon>
        <taxon>Bacillati</taxon>
        <taxon>Actinomycetota</taxon>
        <taxon>Actinomycetes</taxon>
        <taxon>Micrococcales</taxon>
        <taxon>Microbacteriaceae</taxon>
        <taxon>Paramicrobacterium</taxon>
    </lineage>
</organism>
<evidence type="ECO:0000256" key="4">
    <source>
        <dbReference type="SAM" id="MobiDB-lite"/>
    </source>
</evidence>
<proteinExistence type="predicted"/>
<keyword evidence="7" id="KW-1185">Reference proteome</keyword>
<evidence type="ECO:0000256" key="3">
    <source>
        <dbReference type="ARBA" id="ARBA00023163"/>
    </source>
</evidence>
<keyword evidence="2" id="KW-0238">DNA-binding</keyword>
<dbReference type="SMART" id="SM00354">
    <property type="entry name" value="HTH_LACI"/>
    <property type="match status" value="1"/>
</dbReference>
<evidence type="ECO:0000313" key="6">
    <source>
        <dbReference type="EMBL" id="SEB74223.1"/>
    </source>
</evidence>
<dbReference type="PROSITE" id="PS00356">
    <property type="entry name" value="HTH_LACI_1"/>
    <property type="match status" value="1"/>
</dbReference>
<feature type="region of interest" description="Disordered" evidence="4">
    <location>
        <begin position="1"/>
        <end position="22"/>
    </location>
</feature>
<keyword evidence="3" id="KW-0804">Transcription</keyword>
<keyword evidence="1" id="KW-0805">Transcription regulation</keyword>
<dbReference type="InterPro" id="IPR028082">
    <property type="entry name" value="Peripla_BP_I"/>
</dbReference>
<dbReference type="InterPro" id="IPR000843">
    <property type="entry name" value="HTH_LacI"/>
</dbReference>
<dbReference type="PANTHER" id="PTHR30146">
    <property type="entry name" value="LACI-RELATED TRANSCRIPTIONAL REPRESSOR"/>
    <property type="match status" value="1"/>
</dbReference>
<dbReference type="Gene3D" id="1.10.260.40">
    <property type="entry name" value="lambda repressor-like DNA-binding domains"/>
    <property type="match status" value="1"/>
</dbReference>
<evidence type="ECO:0000256" key="1">
    <source>
        <dbReference type="ARBA" id="ARBA00023015"/>
    </source>
</evidence>
<dbReference type="PANTHER" id="PTHR30146:SF109">
    <property type="entry name" value="HTH-TYPE TRANSCRIPTIONAL REGULATOR GALS"/>
    <property type="match status" value="1"/>
</dbReference>
<dbReference type="EMBL" id="FNRY01000001">
    <property type="protein sequence ID" value="SEB74223.1"/>
    <property type="molecule type" value="Genomic_DNA"/>
</dbReference>
<feature type="domain" description="HTH lacI-type" evidence="5">
    <location>
        <begin position="18"/>
        <end position="72"/>
    </location>
</feature>
<dbReference type="SUPFAM" id="SSF47413">
    <property type="entry name" value="lambda repressor-like DNA-binding domains"/>
    <property type="match status" value="1"/>
</dbReference>
<dbReference type="GO" id="GO:0000976">
    <property type="term" value="F:transcription cis-regulatory region binding"/>
    <property type="evidence" value="ECO:0007669"/>
    <property type="project" value="TreeGrafter"/>
</dbReference>
<name>A0A1H4LU49_9MICO</name>
<evidence type="ECO:0000313" key="7">
    <source>
        <dbReference type="Proteomes" id="UP000199183"/>
    </source>
</evidence>
<accession>A0A1H4LU49</accession>
<evidence type="ECO:0000256" key="2">
    <source>
        <dbReference type="ARBA" id="ARBA00023125"/>
    </source>
</evidence>
<dbReference type="SUPFAM" id="SSF53822">
    <property type="entry name" value="Periplasmic binding protein-like I"/>
    <property type="match status" value="1"/>
</dbReference>
<dbReference type="CDD" id="cd01392">
    <property type="entry name" value="HTH_LacI"/>
    <property type="match status" value="1"/>
</dbReference>
<dbReference type="InterPro" id="IPR010982">
    <property type="entry name" value="Lambda_DNA-bd_dom_sf"/>
</dbReference>
<dbReference type="RefSeq" id="WP_176980778.1">
    <property type="nucleotide sequence ID" value="NZ_FNRY01000001.1"/>
</dbReference>
<evidence type="ECO:0000259" key="5">
    <source>
        <dbReference type="PROSITE" id="PS50932"/>
    </source>
</evidence>
<dbReference type="STRING" id="640635.SAMN04489806_1658"/>
<dbReference type="Pfam" id="PF00532">
    <property type="entry name" value="Peripla_BP_1"/>
    <property type="match status" value="1"/>
</dbReference>
<dbReference type="InterPro" id="IPR001761">
    <property type="entry name" value="Peripla_BP/Lac1_sug-bd_dom"/>
</dbReference>